<dbReference type="UniPathway" id="UPA00056">
    <property type="reaction ID" value="UER00094"/>
</dbReference>
<dbReference type="AlphaFoldDB" id="A0A7Y0EDT0"/>
<evidence type="ECO:0000256" key="9">
    <source>
        <dbReference type="HAMAP-Rule" id="MF_00061"/>
    </source>
</evidence>
<evidence type="ECO:0000256" key="1">
    <source>
        <dbReference type="ARBA" id="ARBA00009684"/>
    </source>
</evidence>
<dbReference type="InterPro" id="IPR006204">
    <property type="entry name" value="GHMP_kinase_N_dom"/>
</dbReference>
<dbReference type="PANTHER" id="PTHR43527">
    <property type="entry name" value="4-DIPHOSPHOCYTIDYL-2-C-METHYL-D-ERYTHRITOL KINASE, CHLOROPLASTIC"/>
    <property type="match status" value="1"/>
</dbReference>
<dbReference type="InterPro" id="IPR020568">
    <property type="entry name" value="Ribosomal_Su5_D2-typ_SF"/>
</dbReference>
<feature type="active site" evidence="9">
    <location>
        <position position="133"/>
    </location>
</feature>
<comment type="pathway">
    <text evidence="9">Isoprenoid biosynthesis; isopentenyl diphosphate biosynthesis via DXP pathway; isopentenyl diphosphate from 1-deoxy-D-xylulose 5-phosphate: step 3/6.</text>
</comment>
<dbReference type="GO" id="GO:0019288">
    <property type="term" value="P:isopentenyl diphosphate biosynthetic process, methylerythritol 4-phosphate pathway"/>
    <property type="evidence" value="ECO:0007669"/>
    <property type="project" value="UniProtKB-UniRule"/>
</dbReference>
<sequence>MLIKAYAKINLSLDVVGKREDGYHILKMIMQTIDLYDLINIKKTCKGINISCNRQYVPTDERNLAYKAADLFMKTYDVNEGVDIYIKKYIPVAAGLAGGSADAAAVLKAMKSMYRPDVKDEEIMRLGLNIGSDVPYCAVGGTALCEGIGEEITRLNNFKNHILVVVKPPFGVSTKEVYKNLDINKIKRHPNTKLLISAIEENNLHTLARNMKNVLENVTLSKHIILKGIKQEMINMGAKGTLMSGSGPTVFAFFDDMLKAQICYDKMKKRYRETFITRTI</sequence>
<accession>A0A7Y0EDT0</accession>
<reference evidence="12 13" key="1">
    <citation type="submission" date="2020-04" db="EMBL/GenBank/DDBJ databases">
        <authorList>
            <person name="Doyle D.A."/>
        </authorList>
    </citation>
    <scope>NUCLEOTIDE SEQUENCE [LARGE SCALE GENOMIC DNA]</scope>
    <source>
        <strain evidence="12 13">P21</strain>
    </source>
</reference>
<evidence type="ECO:0000256" key="7">
    <source>
        <dbReference type="ARBA" id="ARBA00022840"/>
    </source>
</evidence>
<dbReference type="SUPFAM" id="SSF54211">
    <property type="entry name" value="Ribosomal protein S5 domain 2-like"/>
    <property type="match status" value="1"/>
</dbReference>
<keyword evidence="7 9" id="KW-0067">ATP-binding</keyword>
<keyword evidence="9" id="KW-0414">Isoprene biosynthesis</keyword>
<evidence type="ECO:0000256" key="5">
    <source>
        <dbReference type="ARBA" id="ARBA00022741"/>
    </source>
</evidence>
<proteinExistence type="inferred from homology"/>
<feature type="binding site" evidence="9">
    <location>
        <begin position="91"/>
        <end position="101"/>
    </location>
    <ligand>
        <name>ATP</name>
        <dbReference type="ChEBI" id="CHEBI:30616"/>
    </ligand>
</feature>
<dbReference type="GO" id="GO:0016114">
    <property type="term" value="P:terpenoid biosynthetic process"/>
    <property type="evidence" value="ECO:0007669"/>
    <property type="project" value="UniProtKB-UniRule"/>
</dbReference>
<protein>
    <recommendedName>
        <fullName evidence="3 9">4-diphosphocytidyl-2-C-methyl-D-erythritol kinase</fullName>
        <shortName evidence="9">CMK</shortName>
        <ecNumber evidence="2 9">2.7.1.148</ecNumber>
    </recommendedName>
    <alternativeName>
        <fullName evidence="8 9">4-(cytidine-5'-diphospho)-2-C-methyl-D-erythritol kinase</fullName>
    </alternativeName>
</protein>
<comment type="catalytic activity">
    <reaction evidence="9">
        <text>4-CDP-2-C-methyl-D-erythritol + ATP = 4-CDP-2-C-methyl-D-erythritol 2-phosphate + ADP + H(+)</text>
        <dbReference type="Rhea" id="RHEA:18437"/>
        <dbReference type="ChEBI" id="CHEBI:15378"/>
        <dbReference type="ChEBI" id="CHEBI:30616"/>
        <dbReference type="ChEBI" id="CHEBI:57823"/>
        <dbReference type="ChEBI" id="CHEBI:57919"/>
        <dbReference type="ChEBI" id="CHEBI:456216"/>
        <dbReference type="EC" id="2.7.1.148"/>
    </reaction>
</comment>
<comment type="function">
    <text evidence="9">Catalyzes the phosphorylation of the position 2 hydroxy group of 4-diphosphocytidyl-2C-methyl-D-erythritol.</text>
</comment>
<evidence type="ECO:0000313" key="12">
    <source>
        <dbReference type="EMBL" id="NMM61573.1"/>
    </source>
</evidence>
<dbReference type="InterPro" id="IPR004424">
    <property type="entry name" value="IspE"/>
</dbReference>
<comment type="similarity">
    <text evidence="1 9">Belongs to the GHMP kinase family. IspE subfamily.</text>
</comment>
<dbReference type="PRINTS" id="PR00958">
    <property type="entry name" value="HOMSERKINASE"/>
</dbReference>
<dbReference type="PIRSF" id="PIRSF010376">
    <property type="entry name" value="IspE"/>
    <property type="match status" value="1"/>
</dbReference>
<dbReference type="HAMAP" id="MF_00061">
    <property type="entry name" value="IspE"/>
    <property type="match status" value="1"/>
</dbReference>
<dbReference type="Gene3D" id="3.30.230.10">
    <property type="match status" value="1"/>
</dbReference>
<feature type="active site" evidence="9">
    <location>
        <position position="8"/>
    </location>
</feature>
<dbReference type="Pfam" id="PF08544">
    <property type="entry name" value="GHMP_kinases_C"/>
    <property type="match status" value="1"/>
</dbReference>
<evidence type="ECO:0000256" key="6">
    <source>
        <dbReference type="ARBA" id="ARBA00022777"/>
    </source>
</evidence>
<feature type="domain" description="GHMP kinase C-terminal" evidence="11">
    <location>
        <begin position="195"/>
        <end position="272"/>
    </location>
</feature>
<name>A0A7Y0EDT0_9CLOT</name>
<dbReference type="InterPro" id="IPR014721">
    <property type="entry name" value="Ribsml_uS5_D2-typ_fold_subgr"/>
</dbReference>
<evidence type="ECO:0000256" key="4">
    <source>
        <dbReference type="ARBA" id="ARBA00022679"/>
    </source>
</evidence>
<reference evidence="12 13" key="2">
    <citation type="submission" date="2020-06" db="EMBL/GenBank/DDBJ databases">
        <title>Complete Genome Sequence of Clostridium muelleri sp. nov. P21T, an Acid-Alcohol Producing Acetogen Isolated from Old Hay.</title>
        <authorList>
            <person name="Duncan K.E."/>
            <person name="Tanner R.S."/>
        </authorList>
    </citation>
    <scope>NUCLEOTIDE SEQUENCE [LARGE SCALE GENOMIC DNA]</scope>
    <source>
        <strain evidence="12 13">P21</strain>
    </source>
</reference>
<dbReference type="GO" id="GO:0005524">
    <property type="term" value="F:ATP binding"/>
    <property type="evidence" value="ECO:0007669"/>
    <property type="project" value="UniProtKB-UniRule"/>
</dbReference>
<dbReference type="GO" id="GO:0050515">
    <property type="term" value="F:4-(cytidine 5'-diphospho)-2-C-methyl-D-erythritol kinase activity"/>
    <property type="evidence" value="ECO:0007669"/>
    <property type="project" value="UniProtKB-UniRule"/>
</dbReference>
<keyword evidence="5 9" id="KW-0547">Nucleotide-binding</keyword>
<dbReference type="PANTHER" id="PTHR43527:SF2">
    <property type="entry name" value="4-DIPHOSPHOCYTIDYL-2-C-METHYL-D-ERYTHRITOL KINASE, CHLOROPLASTIC"/>
    <property type="match status" value="1"/>
</dbReference>
<organism evidence="12 13">
    <name type="scientific">Clostridium muellerianum</name>
    <dbReference type="NCBI Taxonomy" id="2716538"/>
    <lineage>
        <taxon>Bacteria</taxon>
        <taxon>Bacillati</taxon>
        <taxon>Bacillota</taxon>
        <taxon>Clostridia</taxon>
        <taxon>Eubacteriales</taxon>
        <taxon>Clostridiaceae</taxon>
        <taxon>Clostridium</taxon>
    </lineage>
</organism>
<keyword evidence="4 9" id="KW-0808">Transferase</keyword>
<dbReference type="RefSeq" id="WP_169296183.1">
    <property type="nucleotide sequence ID" value="NZ_JABBNI010000006.1"/>
</dbReference>
<evidence type="ECO:0000256" key="3">
    <source>
        <dbReference type="ARBA" id="ARBA00017473"/>
    </source>
</evidence>
<gene>
    <name evidence="9" type="primary">ispE</name>
    <name evidence="12" type="ORF">HBE96_02455</name>
</gene>
<dbReference type="Proteomes" id="UP000537131">
    <property type="component" value="Unassembled WGS sequence"/>
</dbReference>
<dbReference type="Pfam" id="PF00288">
    <property type="entry name" value="GHMP_kinases_N"/>
    <property type="match status" value="1"/>
</dbReference>
<dbReference type="InterPro" id="IPR013750">
    <property type="entry name" value="GHMP_kinase_C_dom"/>
</dbReference>
<feature type="domain" description="GHMP kinase N-terminal" evidence="10">
    <location>
        <begin position="63"/>
        <end position="141"/>
    </location>
</feature>
<evidence type="ECO:0000256" key="2">
    <source>
        <dbReference type="ARBA" id="ARBA00012052"/>
    </source>
</evidence>
<evidence type="ECO:0000259" key="10">
    <source>
        <dbReference type="Pfam" id="PF00288"/>
    </source>
</evidence>
<evidence type="ECO:0000256" key="8">
    <source>
        <dbReference type="ARBA" id="ARBA00032554"/>
    </source>
</evidence>
<dbReference type="Gene3D" id="3.30.70.890">
    <property type="entry name" value="GHMP kinase, C-terminal domain"/>
    <property type="match status" value="1"/>
</dbReference>
<keyword evidence="6 9" id="KW-0418">Kinase</keyword>
<dbReference type="EC" id="2.7.1.148" evidence="2 9"/>
<dbReference type="NCBIfam" id="TIGR00154">
    <property type="entry name" value="ispE"/>
    <property type="match status" value="1"/>
</dbReference>
<dbReference type="SUPFAM" id="SSF55060">
    <property type="entry name" value="GHMP Kinase, C-terminal domain"/>
    <property type="match status" value="1"/>
</dbReference>
<keyword evidence="13" id="KW-1185">Reference proteome</keyword>
<dbReference type="InterPro" id="IPR036554">
    <property type="entry name" value="GHMP_kinase_C_sf"/>
</dbReference>
<evidence type="ECO:0000313" key="13">
    <source>
        <dbReference type="Proteomes" id="UP000537131"/>
    </source>
</evidence>
<dbReference type="EMBL" id="JABBNI010000006">
    <property type="protein sequence ID" value="NMM61573.1"/>
    <property type="molecule type" value="Genomic_DNA"/>
</dbReference>
<comment type="caution">
    <text evidence="12">The sequence shown here is derived from an EMBL/GenBank/DDBJ whole genome shotgun (WGS) entry which is preliminary data.</text>
</comment>
<evidence type="ECO:0000259" key="11">
    <source>
        <dbReference type="Pfam" id="PF08544"/>
    </source>
</evidence>